<organism evidence="1 2">
    <name type="scientific">Candidatus Wildermuthbacteria bacterium RIFCSPHIGHO2_01_FULL_48_27b</name>
    <dbReference type="NCBI Taxonomy" id="1802447"/>
    <lineage>
        <taxon>Bacteria</taxon>
        <taxon>Candidatus Wildermuthiibacteriota</taxon>
    </lineage>
</organism>
<dbReference type="AlphaFoldDB" id="A0A1G2QWC0"/>
<accession>A0A1G2QWC0</accession>
<dbReference type="InterPro" id="IPR043504">
    <property type="entry name" value="Peptidase_S1_PA_chymotrypsin"/>
</dbReference>
<dbReference type="Pfam" id="PF13365">
    <property type="entry name" value="Trypsin_2"/>
    <property type="match status" value="1"/>
</dbReference>
<dbReference type="SUPFAM" id="SSF50494">
    <property type="entry name" value="Trypsin-like serine proteases"/>
    <property type="match status" value="1"/>
</dbReference>
<dbReference type="PANTHER" id="PTHR22939">
    <property type="entry name" value="SERINE PROTEASE FAMILY S1C HTRA-RELATED"/>
    <property type="match status" value="1"/>
</dbReference>
<name>A0A1G2QWC0_9BACT</name>
<evidence type="ECO:0008006" key="3">
    <source>
        <dbReference type="Google" id="ProtNLM"/>
    </source>
</evidence>
<dbReference type="InterPro" id="IPR009003">
    <property type="entry name" value="Peptidase_S1_PA"/>
</dbReference>
<comment type="caution">
    <text evidence="1">The sequence shown here is derived from an EMBL/GenBank/DDBJ whole genome shotgun (WGS) entry which is preliminary data.</text>
</comment>
<protein>
    <recommendedName>
        <fullName evidence="3">Serine protease</fullName>
    </recommendedName>
</protein>
<proteinExistence type="predicted"/>
<dbReference type="EMBL" id="MHTS01000016">
    <property type="protein sequence ID" value="OHA64449.1"/>
    <property type="molecule type" value="Genomic_DNA"/>
</dbReference>
<sequence>MKARILIAFLILAVFALGALGGLWAQAFLMPYLASRAWFQQWEFVQDWSERTTVVREVREVVIRLDDAAQRVASGVEGMVVGVESKSAGHVITGSGFAATSDGFIFTLASLVPQGYETRVYLKNAEEFARAEVLKRDLRQNLAIIKIDAKNLQTAGFSDYDSVRLGEPVVLVAKSLEAGQLISIVNQGSVRAKDETSLRTNIFDKNTLGGSPLFDLEGRIVGLSAFEPDGRLVAIPSSVLRAFSGF</sequence>
<dbReference type="Proteomes" id="UP000178170">
    <property type="component" value="Unassembled WGS sequence"/>
</dbReference>
<reference evidence="1 2" key="1">
    <citation type="journal article" date="2016" name="Nat. Commun.">
        <title>Thousands of microbial genomes shed light on interconnected biogeochemical processes in an aquifer system.</title>
        <authorList>
            <person name="Anantharaman K."/>
            <person name="Brown C.T."/>
            <person name="Hug L.A."/>
            <person name="Sharon I."/>
            <person name="Castelle C.J."/>
            <person name="Probst A.J."/>
            <person name="Thomas B.C."/>
            <person name="Singh A."/>
            <person name="Wilkins M.J."/>
            <person name="Karaoz U."/>
            <person name="Brodie E.L."/>
            <person name="Williams K.H."/>
            <person name="Hubbard S.S."/>
            <person name="Banfield J.F."/>
        </authorList>
    </citation>
    <scope>NUCLEOTIDE SEQUENCE [LARGE SCALE GENOMIC DNA]</scope>
</reference>
<dbReference type="Gene3D" id="2.40.10.10">
    <property type="entry name" value="Trypsin-like serine proteases"/>
    <property type="match status" value="2"/>
</dbReference>
<dbReference type="PANTHER" id="PTHR22939:SF129">
    <property type="entry name" value="SERINE PROTEASE HTRA2, MITOCHONDRIAL"/>
    <property type="match status" value="1"/>
</dbReference>
<gene>
    <name evidence="1" type="ORF">A2843_02070</name>
</gene>
<evidence type="ECO:0000313" key="2">
    <source>
        <dbReference type="Proteomes" id="UP000178170"/>
    </source>
</evidence>
<evidence type="ECO:0000313" key="1">
    <source>
        <dbReference type="EMBL" id="OHA64449.1"/>
    </source>
</evidence>